<protein>
    <recommendedName>
        <fullName evidence="3">F-box domain-containing protein</fullName>
    </recommendedName>
</protein>
<dbReference type="Proteomes" id="UP000530670">
    <property type="component" value="Unassembled WGS sequence"/>
</dbReference>
<sequence>MARTRLEKSTADYLSQLAPEILRSIFAYFCPHCCNEYQCPYGAPPDSNRVEHNTALYNLCLVSRYFRASAQETLHHSFDPYYPTWDPPNPWERRLEPFLLTMASRPDLARSVKTLFLKSRLLESLDFDESRKAFDTCARVLGSSSQVLYRKTRKTHLSAIKRAFFLGTRTYTFLRPQDFLPIVGDQLLSVLVAILPNLSHISIEEGRRWRFDVSPATLDNMGVRSIPLKILEIEHALPNLLARAPGLETLVTSALSEFPNMPCLRNLHIRSKDAVGAPAIEHLLSACTGTLSTFSYTSFDSDIVGVVNLLDIPRFHASLETLHLNMLKTDSKGDHKIPSLKQFTQLKSLFLHTYFLYGPRSPTCCRTECKVKSLFDILPSSITSLDLSERTPTPDGRMYDDLLILSKDAAFAFPQLKEIRSNAGPACDEYPQTLFKSVGVDLIYQDPTICCWIDTVVRIIGGGDCYHYDLGHGGGAMPLPSELSDDDL</sequence>
<organism evidence="1 2">
    <name type="scientific">Fusarium tjaetaba</name>
    <dbReference type="NCBI Taxonomy" id="1567544"/>
    <lineage>
        <taxon>Eukaryota</taxon>
        <taxon>Fungi</taxon>
        <taxon>Dikarya</taxon>
        <taxon>Ascomycota</taxon>
        <taxon>Pezizomycotina</taxon>
        <taxon>Sordariomycetes</taxon>
        <taxon>Hypocreomycetidae</taxon>
        <taxon>Hypocreales</taxon>
        <taxon>Nectriaceae</taxon>
        <taxon>Fusarium</taxon>
        <taxon>Fusarium fujikuroi species complex</taxon>
    </lineage>
</organism>
<dbReference type="Gene3D" id="3.80.10.10">
    <property type="entry name" value="Ribonuclease Inhibitor"/>
    <property type="match status" value="1"/>
</dbReference>
<accession>A0A8H5VC20</accession>
<evidence type="ECO:0000313" key="1">
    <source>
        <dbReference type="EMBL" id="KAF5618947.1"/>
    </source>
</evidence>
<reference evidence="1 2" key="1">
    <citation type="submission" date="2020-05" db="EMBL/GenBank/DDBJ databases">
        <title>Identification and distribution of gene clusters putatively required for synthesis of sphingolipid metabolism inhibitors in phylogenetically diverse species of the filamentous fungus Fusarium.</title>
        <authorList>
            <person name="Kim H.-S."/>
            <person name="Busman M."/>
            <person name="Brown D.W."/>
            <person name="Divon H."/>
            <person name="Uhlig S."/>
            <person name="Proctor R.H."/>
        </authorList>
    </citation>
    <scope>NUCLEOTIDE SEQUENCE [LARGE SCALE GENOMIC DNA]</scope>
    <source>
        <strain evidence="1 2">NRRL 66243</strain>
    </source>
</reference>
<evidence type="ECO:0008006" key="3">
    <source>
        <dbReference type="Google" id="ProtNLM"/>
    </source>
</evidence>
<dbReference type="AlphaFoldDB" id="A0A8H5VC20"/>
<dbReference type="GeneID" id="59297358"/>
<dbReference type="SUPFAM" id="SSF52047">
    <property type="entry name" value="RNI-like"/>
    <property type="match status" value="1"/>
</dbReference>
<dbReference type="EMBL" id="JAAQRI010000316">
    <property type="protein sequence ID" value="KAF5618947.1"/>
    <property type="molecule type" value="Genomic_DNA"/>
</dbReference>
<name>A0A8H5VC20_9HYPO</name>
<dbReference type="RefSeq" id="XP_037200854.1">
    <property type="nucleotide sequence ID" value="XM_037345088.1"/>
</dbReference>
<gene>
    <name evidence="1" type="ORF">FTJAE_12078</name>
</gene>
<proteinExistence type="predicted"/>
<evidence type="ECO:0000313" key="2">
    <source>
        <dbReference type="Proteomes" id="UP000530670"/>
    </source>
</evidence>
<dbReference type="OrthoDB" id="2520703at2759"/>
<dbReference type="InterPro" id="IPR032675">
    <property type="entry name" value="LRR_dom_sf"/>
</dbReference>
<keyword evidence="2" id="KW-1185">Reference proteome</keyword>
<comment type="caution">
    <text evidence="1">The sequence shown here is derived from an EMBL/GenBank/DDBJ whole genome shotgun (WGS) entry which is preliminary data.</text>
</comment>